<evidence type="ECO:0000313" key="1">
    <source>
        <dbReference type="EMBL" id="MFC7605680.1"/>
    </source>
</evidence>
<accession>A0ABW2TAE6</accession>
<dbReference type="RefSeq" id="WP_343965823.1">
    <property type="nucleotide sequence ID" value="NZ_BAAAGK010000034.1"/>
</dbReference>
<comment type="caution">
    <text evidence="1">The sequence shown here is derived from an EMBL/GenBank/DDBJ whole genome shotgun (WGS) entry which is preliminary data.</text>
</comment>
<dbReference type="Pfam" id="PF04268">
    <property type="entry name" value="SoxG"/>
    <property type="match status" value="1"/>
</dbReference>
<name>A0ABW2TAE6_9ACTN</name>
<reference evidence="2" key="1">
    <citation type="journal article" date="2019" name="Int. J. Syst. Evol. Microbiol.">
        <title>The Global Catalogue of Microorganisms (GCM) 10K type strain sequencing project: providing services to taxonomists for standard genome sequencing and annotation.</title>
        <authorList>
            <consortium name="The Broad Institute Genomics Platform"/>
            <consortium name="The Broad Institute Genome Sequencing Center for Infectious Disease"/>
            <person name="Wu L."/>
            <person name="Ma J."/>
        </authorList>
    </citation>
    <scope>NUCLEOTIDE SEQUENCE [LARGE SCALE GENOMIC DNA]</scope>
    <source>
        <strain evidence="2">JCM 10083</strain>
    </source>
</reference>
<dbReference type="InterPro" id="IPR007375">
    <property type="entry name" value="SoxG"/>
</dbReference>
<dbReference type="Proteomes" id="UP001596514">
    <property type="component" value="Unassembled WGS sequence"/>
</dbReference>
<dbReference type="InterPro" id="IPR027266">
    <property type="entry name" value="TrmE/GcvT-like"/>
</dbReference>
<dbReference type="Gene3D" id="3.30.70.1520">
    <property type="entry name" value="Heterotetrameric sarcosine oxidase"/>
    <property type="match status" value="1"/>
</dbReference>
<organism evidence="1 2">
    <name type="scientific">Streptosporangium amethystogenes subsp. fukuiense</name>
    <dbReference type="NCBI Taxonomy" id="698418"/>
    <lineage>
        <taxon>Bacteria</taxon>
        <taxon>Bacillati</taxon>
        <taxon>Actinomycetota</taxon>
        <taxon>Actinomycetes</taxon>
        <taxon>Streptosporangiales</taxon>
        <taxon>Streptosporangiaceae</taxon>
        <taxon>Streptosporangium</taxon>
    </lineage>
</organism>
<dbReference type="Gene3D" id="3.30.1360.120">
    <property type="entry name" value="Probable tRNA modification gtpase trme, domain 1"/>
    <property type="match status" value="1"/>
</dbReference>
<protein>
    <submittedName>
        <fullName evidence="1">Sarcosine oxidase subunit gamma</fullName>
    </submittedName>
</protein>
<keyword evidence="2" id="KW-1185">Reference proteome</keyword>
<proteinExistence type="predicted"/>
<evidence type="ECO:0000313" key="2">
    <source>
        <dbReference type="Proteomes" id="UP001596514"/>
    </source>
</evidence>
<dbReference type="EMBL" id="JBHTEE010000001">
    <property type="protein sequence ID" value="MFC7605680.1"/>
    <property type="molecule type" value="Genomic_DNA"/>
</dbReference>
<dbReference type="SUPFAM" id="SSF103025">
    <property type="entry name" value="Folate-binding domain"/>
    <property type="match status" value="1"/>
</dbReference>
<gene>
    <name evidence="1" type="ORF">ACFQVD_36820</name>
</gene>
<sequence>MTAELRRSPLAHLEDRMRAARGGSLRELPFLTMISVRVVPGSAAFDRIGAALGGGLPERVADTTRAGAHTALWLGPDEWLVVSSADPGPLVADLALALAGDSGTVVDVSANRTILELSGAAARQVLEKGCPADLHPRSFGPGDAVTTTLGPVPVLLWQSGPSTYLILPRSSFADYVARWLLDAMTEFASPEVR</sequence>